<organism evidence="1 2">
    <name type="scientific">Pleurodeles waltl</name>
    <name type="common">Iberian ribbed newt</name>
    <dbReference type="NCBI Taxonomy" id="8319"/>
    <lineage>
        <taxon>Eukaryota</taxon>
        <taxon>Metazoa</taxon>
        <taxon>Chordata</taxon>
        <taxon>Craniata</taxon>
        <taxon>Vertebrata</taxon>
        <taxon>Euteleostomi</taxon>
        <taxon>Amphibia</taxon>
        <taxon>Batrachia</taxon>
        <taxon>Caudata</taxon>
        <taxon>Salamandroidea</taxon>
        <taxon>Salamandridae</taxon>
        <taxon>Pleurodelinae</taxon>
        <taxon>Pleurodeles</taxon>
    </lineage>
</organism>
<name>A0AAV7W570_PLEWA</name>
<dbReference type="Proteomes" id="UP001066276">
    <property type="component" value="Chromosome 1_2"/>
</dbReference>
<evidence type="ECO:0000313" key="1">
    <source>
        <dbReference type="EMBL" id="KAJ1207450.1"/>
    </source>
</evidence>
<evidence type="ECO:0000313" key="2">
    <source>
        <dbReference type="Proteomes" id="UP001066276"/>
    </source>
</evidence>
<evidence type="ECO:0008006" key="3">
    <source>
        <dbReference type="Google" id="ProtNLM"/>
    </source>
</evidence>
<protein>
    <recommendedName>
        <fullName evidence="3">Retrotransposon gag domain-containing protein</fullName>
    </recommendedName>
</protein>
<proteinExistence type="predicted"/>
<dbReference type="PANTHER" id="PTHR33198">
    <property type="entry name" value="ANK_REP_REGION DOMAIN-CONTAINING PROTEIN-RELATED"/>
    <property type="match status" value="1"/>
</dbReference>
<comment type="caution">
    <text evidence="1">The sequence shown here is derived from an EMBL/GenBank/DDBJ whole genome shotgun (WGS) entry which is preliminary data.</text>
</comment>
<reference evidence="1" key="1">
    <citation type="journal article" date="2022" name="bioRxiv">
        <title>Sequencing and chromosome-scale assembly of the giantPleurodeles waltlgenome.</title>
        <authorList>
            <person name="Brown T."/>
            <person name="Elewa A."/>
            <person name="Iarovenko S."/>
            <person name="Subramanian E."/>
            <person name="Araus A.J."/>
            <person name="Petzold A."/>
            <person name="Susuki M."/>
            <person name="Suzuki K.-i.T."/>
            <person name="Hayashi T."/>
            <person name="Toyoda A."/>
            <person name="Oliveira C."/>
            <person name="Osipova E."/>
            <person name="Leigh N.D."/>
            <person name="Simon A."/>
            <person name="Yun M.H."/>
        </authorList>
    </citation>
    <scope>NUCLEOTIDE SEQUENCE</scope>
    <source>
        <strain evidence="1">20211129_DDA</strain>
        <tissue evidence="1">Liver</tissue>
    </source>
</reference>
<gene>
    <name evidence="1" type="ORF">NDU88_002841</name>
</gene>
<sequence length="303" mass="33553">MNLLPALEPFVVDGPPSAHAAKWKLWVERLENYFEAAAIDPDRRRPMFLHLGGPAVHKISKSVVEEGPPLSYQTLKRAITAYFQPLANPDYERLLLRQARQLPEELVDVFYARLRDLASTCTLPDPVDEIHVQFIPGCHSTKLRKHILQVPGLSMADMLTMGRSKELSRVRAAHMESALAKPIKAEPVNAVVAATPTKRKKESKSVDGGCTCYMCRGAYPHQVSFVPALLQNDGLDHGVPVQEGPSSESLMLPQHLQEPSGTLFQSDGTGAAERVAHKSIADPFPTDIVMKRGGDRYNLRPRL</sequence>
<dbReference type="EMBL" id="JANPWB010000002">
    <property type="protein sequence ID" value="KAJ1207450.1"/>
    <property type="molecule type" value="Genomic_DNA"/>
</dbReference>
<accession>A0AAV7W570</accession>
<keyword evidence="2" id="KW-1185">Reference proteome</keyword>
<dbReference type="AlphaFoldDB" id="A0AAV7W570"/>